<dbReference type="Pfam" id="PF01047">
    <property type="entry name" value="MarR"/>
    <property type="match status" value="1"/>
</dbReference>
<dbReference type="SMART" id="SM00347">
    <property type="entry name" value="HTH_MARR"/>
    <property type="match status" value="1"/>
</dbReference>
<name>A0A5C4Y971_9DEIO</name>
<dbReference type="InterPro" id="IPR036388">
    <property type="entry name" value="WH-like_DNA-bd_sf"/>
</dbReference>
<sequence>MPPPPASSLVPSLSTEQVGRFMGALWRFGRSFRQELDALLLAQGELDSPRFNVLQGIRSGHSYPKALAAHLHMPPTLLSRYLDQLCKQNLIERQIDTEDSRRIHLNLTPEGERLAASVIQSFLGLAAARMHDIDPERLGVLTALLEQLDAPPSTPSQENA</sequence>
<dbReference type="PROSITE" id="PS50995">
    <property type="entry name" value="HTH_MARR_2"/>
    <property type="match status" value="1"/>
</dbReference>
<reference evidence="2 3" key="1">
    <citation type="submission" date="2019-06" db="EMBL/GenBank/DDBJ databases">
        <title>Genome sequence of Deinococcus radiopugnans ATCC 19172.</title>
        <authorList>
            <person name="Maclea K.S."/>
            <person name="Maynard C.R."/>
        </authorList>
    </citation>
    <scope>NUCLEOTIDE SEQUENCE [LARGE SCALE GENOMIC DNA]</scope>
    <source>
        <strain evidence="2 3">ATCC 19172</strain>
    </source>
</reference>
<dbReference type="Gene3D" id="1.10.10.10">
    <property type="entry name" value="Winged helix-like DNA-binding domain superfamily/Winged helix DNA-binding domain"/>
    <property type="match status" value="1"/>
</dbReference>
<dbReference type="OrthoDB" id="70940at2"/>
<dbReference type="AlphaFoldDB" id="A0A5C4Y971"/>
<organism evidence="2 3">
    <name type="scientific">Deinococcus radiopugnans ATCC 19172</name>
    <dbReference type="NCBI Taxonomy" id="585398"/>
    <lineage>
        <taxon>Bacteria</taxon>
        <taxon>Thermotogati</taxon>
        <taxon>Deinococcota</taxon>
        <taxon>Deinococci</taxon>
        <taxon>Deinococcales</taxon>
        <taxon>Deinococcaceae</taxon>
        <taxon>Deinococcus</taxon>
    </lineage>
</organism>
<dbReference type="PANTHER" id="PTHR33164:SF43">
    <property type="entry name" value="HTH-TYPE TRANSCRIPTIONAL REPRESSOR YETL"/>
    <property type="match status" value="1"/>
</dbReference>
<dbReference type="PANTHER" id="PTHR33164">
    <property type="entry name" value="TRANSCRIPTIONAL REGULATOR, MARR FAMILY"/>
    <property type="match status" value="1"/>
</dbReference>
<dbReference type="InterPro" id="IPR000835">
    <property type="entry name" value="HTH_MarR-typ"/>
</dbReference>
<dbReference type="InterPro" id="IPR036390">
    <property type="entry name" value="WH_DNA-bd_sf"/>
</dbReference>
<evidence type="ECO:0000259" key="1">
    <source>
        <dbReference type="PROSITE" id="PS50995"/>
    </source>
</evidence>
<feature type="domain" description="HTH marR-type" evidence="1">
    <location>
        <begin position="18"/>
        <end position="150"/>
    </location>
</feature>
<gene>
    <name evidence="2" type="ORF">FHR04_06570</name>
</gene>
<dbReference type="SUPFAM" id="SSF46785">
    <property type="entry name" value="Winged helix' DNA-binding domain"/>
    <property type="match status" value="1"/>
</dbReference>
<evidence type="ECO:0000313" key="3">
    <source>
        <dbReference type="Proteomes" id="UP000313988"/>
    </source>
</evidence>
<comment type="caution">
    <text evidence="2">The sequence shown here is derived from an EMBL/GenBank/DDBJ whole genome shotgun (WGS) entry which is preliminary data.</text>
</comment>
<accession>A0A5C4Y971</accession>
<evidence type="ECO:0000313" key="2">
    <source>
        <dbReference type="EMBL" id="TNM71612.1"/>
    </source>
</evidence>
<dbReference type="GO" id="GO:0003700">
    <property type="term" value="F:DNA-binding transcription factor activity"/>
    <property type="evidence" value="ECO:0007669"/>
    <property type="project" value="InterPro"/>
</dbReference>
<dbReference type="InterPro" id="IPR039422">
    <property type="entry name" value="MarR/SlyA-like"/>
</dbReference>
<protein>
    <submittedName>
        <fullName evidence="2">Winged helix-turn-helix transcriptional regulator</fullName>
    </submittedName>
</protein>
<proteinExistence type="predicted"/>
<dbReference type="Proteomes" id="UP000313988">
    <property type="component" value="Unassembled WGS sequence"/>
</dbReference>
<dbReference type="EMBL" id="VDMO01000006">
    <property type="protein sequence ID" value="TNM71612.1"/>
    <property type="molecule type" value="Genomic_DNA"/>
</dbReference>
<dbReference type="GO" id="GO:0006950">
    <property type="term" value="P:response to stress"/>
    <property type="evidence" value="ECO:0007669"/>
    <property type="project" value="TreeGrafter"/>
</dbReference>